<dbReference type="Proteomes" id="UP001243623">
    <property type="component" value="Chromosome"/>
</dbReference>
<feature type="transmembrane region" description="Helical" evidence="1">
    <location>
        <begin position="25"/>
        <end position="46"/>
    </location>
</feature>
<keyword evidence="1" id="KW-1133">Transmembrane helix</keyword>
<proteinExistence type="predicted"/>
<organism evidence="2 3">
    <name type="scientific">Selenobaculum gibii</name>
    <dbReference type="NCBI Taxonomy" id="3054208"/>
    <lineage>
        <taxon>Bacteria</taxon>
        <taxon>Bacillati</taxon>
        <taxon>Bacillota</taxon>
        <taxon>Negativicutes</taxon>
        <taxon>Selenomonadales</taxon>
        <taxon>Selenomonadaceae</taxon>
        <taxon>Selenobaculum</taxon>
    </lineage>
</organism>
<evidence type="ECO:0000313" key="2">
    <source>
        <dbReference type="EMBL" id="WIW71560.1"/>
    </source>
</evidence>
<dbReference type="CDD" id="cd10936">
    <property type="entry name" value="CE4_DAC2"/>
    <property type="match status" value="1"/>
</dbReference>
<name>A0A9Y2AGY8_9FIRM</name>
<dbReference type="PANTHER" id="PTHR30105:SF2">
    <property type="entry name" value="DIVERGENT POLYSACCHARIDE DEACETYLASE SUPERFAMILY"/>
    <property type="match status" value="1"/>
</dbReference>
<dbReference type="SUPFAM" id="SSF88713">
    <property type="entry name" value="Glycoside hydrolase/deacetylase"/>
    <property type="match status" value="1"/>
</dbReference>
<dbReference type="Pfam" id="PF04748">
    <property type="entry name" value="Polysacc_deac_2"/>
    <property type="match status" value="1"/>
</dbReference>
<accession>A0A9Y2AGY8</accession>
<evidence type="ECO:0000313" key="3">
    <source>
        <dbReference type="Proteomes" id="UP001243623"/>
    </source>
</evidence>
<dbReference type="InterPro" id="IPR006837">
    <property type="entry name" value="Divergent_DAC"/>
</dbReference>
<dbReference type="GO" id="GO:0005975">
    <property type="term" value="P:carbohydrate metabolic process"/>
    <property type="evidence" value="ECO:0007669"/>
    <property type="project" value="InterPro"/>
</dbReference>
<dbReference type="AlphaFoldDB" id="A0A9Y2AGY8"/>
<reference evidence="2" key="1">
    <citation type="submission" date="2023-03" db="EMBL/GenBank/DDBJ databases">
        <title>Selenobaculum gbiensis gen. nov. sp. nov., a new bacterium isolated from the gut microbiota of IBD patient.</title>
        <authorList>
            <person name="Yeo S."/>
            <person name="Park H."/>
            <person name="Huh C.S."/>
        </authorList>
    </citation>
    <scope>NUCLEOTIDE SEQUENCE</scope>
    <source>
        <strain evidence="2">ICN-92133</strain>
    </source>
</reference>
<dbReference type="RefSeq" id="WP_147667972.1">
    <property type="nucleotide sequence ID" value="NZ_CP120678.1"/>
</dbReference>
<evidence type="ECO:0000256" key="1">
    <source>
        <dbReference type="SAM" id="Phobius"/>
    </source>
</evidence>
<gene>
    <name evidence="2" type="ORF">P3F81_04455</name>
</gene>
<dbReference type="InterPro" id="IPR011330">
    <property type="entry name" value="Glyco_hydro/deAcase_b/a-brl"/>
</dbReference>
<keyword evidence="1" id="KW-0472">Membrane</keyword>
<dbReference type="PANTHER" id="PTHR30105">
    <property type="entry name" value="UNCHARACTERIZED YIBQ-RELATED"/>
    <property type="match status" value="1"/>
</dbReference>
<dbReference type="Gene3D" id="3.20.20.370">
    <property type="entry name" value="Glycoside hydrolase/deacetylase"/>
    <property type="match status" value="1"/>
</dbReference>
<dbReference type="EMBL" id="CP120678">
    <property type="protein sequence ID" value="WIW71560.1"/>
    <property type="molecule type" value="Genomic_DNA"/>
</dbReference>
<protein>
    <submittedName>
        <fullName evidence="2">Divergent polysaccharide deacetylase family protein</fullName>
    </submittedName>
</protein>
<dbReference type="KEGG" id="sgbi:P3F81_04455"/>
<keyword evidence="1" id="KW-0812">Transmembrane</keyword>
<keyword evidence="3" id="KW-1185">Reference proteome</keyword>
<sequence length="430" mass="47599">MATNGTGKNKKTNTKSKVKQSHSRTIFRSFFMISLAIALACGYFYFVNDDKKDDHIKSVPNYIVEKTGSAAIADFTDKTKQVNQVVDDVITENGATILDVKNLSKMVSRKSVEGSIKWTCSEIPISLEISKINDFEQLLKKRLGKIGADILTIEPDKYNGQSVMRYDIGVKDKLEDNDDVTIIATKIFVIQKSNENIATVEKVKERKTTPGAGKLALIIDDFGYTKEPIQAYRRIHRPLTFAILPNHPYSMDAMKYGKQDGRILILHLPMEAMSSAAKEEAITIHTDMSESEIRAVINQLTEAVPNISGVNNHQGSKATADNRVMQTVMNEMEGKGLFFIDSHTSGSSVAYSTARKLGVPTAQNELFIDNDSDVNAIKMQLRTAGDMALRNGDAIAIGHARMNTAKAIKEIIPELEAKGVEFVFVTELLQ</sequence>